<evidence type="ECO:0000313" key="2">
    <source>
        <dbReference type="EMBL" id="CAG2188726.1"/>
    </source>
</evidence>
<organism evidence="2 3">
    <name type="scientific">Mytilus edulis</name>
    <name type="common">Blue mussel</name>
    <dbReference type="NCBI Taxonomy" id="6550"/>
    <lineage>
        <taxon>Eukaryota</taxon>
        <taxon>Metazoa</taxon>
        <taxon>Spiralia</taxon>
        <taxon>Lophotrochozoa</taxon>
        <taxon>Mollusca</taxon>
        <taxon>Bivalvia</taxon>
        <taxon>Autobranchia</taxon>
        <taxon>Pteriomorphia</taxon>
        <taxon>Mytilida</taxon>
        <taxon>Mytiloidea</taxon>
        <taxon>Mytilidae</taxon>
        <taxon>Mytilinae</taxon>
        <taxon>Mytilus</taxon>
    </lineage>
</organism>
<accession>A0A8S3Q1N2</accession>
<proteinExistence type="predicted"/>
<evidence type="ECO:0000313" key="3">
    <source>
        <dbReference type="Proteomes" id="UP000683360"/>
    </source>
</evidence>
<protein>
    <submittedName>
        <fullName evidence="2">Uncharacterized protein</fullName>
    </submittedName>
</protein>
<dbReference type="AlphaFoldDB" id="A0A8S3Q1N2"/>
<dbReference type="EMBL" id="CAJPWZ010000273">
    <property type="protein sequence ID" value="CAG2188726.1"/>
    <property type="molecule type" value="Genomic_DNA"/>
</dbReference>
<dbReference type="Proteomes" id="UP000683360">
    <property type="component" value="Unassembled WGS sequence"/>
</dbReference>
<feature type="coiled-coil region" evidence="1">
    <location>
        <begin position="266"/>
        <end position="348"/>
    </location>
</feature>
<reference evidence="2" key="1">
    <citation type="submission" date="2021-03" db="EMBL/GenBank/DDBJ databases">
        <authorList>
            <person name="Bekaert M."/>
        </authorList>
    </citation>
    <scope>NUCLEOTIDE SEQUENCE</scope>
</reference>
<comment type="caution">
    <text evidence="2">The sequence shown here is derived from an EMBL/GenBank/DDBJ whole genome shotgun (WGS) entry which is preliminary data.</text>
</comment>
<feature type="coiled-coil region" evidence="1">
    <location>
        <begin position="186"/>
        <end position="220"/>
    </location>
</feature>
<sequence>MRKIGKTIDTIKSVEIVKYSSTFVLLWVCVNKELFQIEENEKAKSLLERIIFQSGIKDHSNICNIFGCLKSVRKDDEIDEVTSELFAKLKIDDQVKVDSKPDTVDICTKSVVSSEEIGEEDVTSRELEELQKKLREEKSKIFKQLCILQDSVTQTTDQSQDRFHQTIKFTDEKPISKVFDVIQTNVSYLNENLLRLQDEIRSKEKTVKTQGEQINELQQQSFQSEIEKRKISEKLEIVCKEKEDLRKLRVLGNNISLEEERITEQEKTYNKNIIDLQQKTQQLEAEKDILLEKYKGVCKERDGFKDGSIFKDEIRAKEEVITKHDDTMEELEKRLQQLGTEKDSMLASYEKVCKEKDELINR</sequence>
<keyword evidence="3" id="KW-1185">Reference proteome</keyword>
<name>A0A8S3Q1N2_MYTED</name>
<gene>
    <name evidence="2" type="ORF">MEDL_4135</name>
</gene>
<keyword evidence="1" id="KW-0175">Coiled coil</keyword>
<evidence type="ECO:0000256" key="1">
    <source>
        <dbReference type="SAM" id="Coils"/>
    </source>
</evidence>